<evidence type="ECO:0000256" key="4">
    <source>
        <dbReference type="SAM" id="Coils"/>
    </source>
</evidence>
<dbReference type="InterPro" id="IPR000569">
    <property type="entry name" value="HECT_dom"/>
</dbReference>
<dbReference type="Pfam" id="PF00415">
    <property type="entry name" value="RCC1"/>
    <property type="match status" value="1"/>
</dbReference>
<feature type="region of interest" description="Disordered" evidence="5">
    <location>
        <begin position="1339"/>
        <end position="1434"/>
    </location>
</feature>
<proteinExistence type="predicted"/>
<evidence type="ECO:0000256" key="5">
    <source>
        <dbReference type="SAM" id="MobiDB-lite"/>
    </source>
</evidence>
<feature type="region of interest" description="Disordered" evidence="5">
    <location>
        <begin position="414"/>
        <end position="439"/>
    </location>
</feature>
<dbReference type="EMBL" id="CCKQ01002405">
    <property type="protein sequence ID" value="CDW73494.1"/>
    <property type="molecule type" value="Genomic_DNA"/>
</dbReference>
<dbReference type="InterPro" id="IPR000408">
    <property type="entry name" value="Reg_chr_condens"/>
</dbReference>
<feature type="active site" description="Glycyl thioester intermediate" evidence="2">
    <location>
        <position position="4071"/>
    </location>
</feature>
<feature type="compositionally biased region" description="Polar residues" evidence="5">
    <location>
        <begin position="1406"/>
        <end position="1418"/>
    </location>
</feature>
<feature type="region of interest" description="Disordered" evidence="5">
    <location>
        <begin position="1809"/>
        <end position="1906"/>
    </location>
</feature>
<dbReference type="PROSITE" id="PS50237">
    <property type="entry name" value="HECT"/>
    <property type="match status" value="1"/>
</dbReference>
<dbReference type="SUPFAM" id="SSF56204">
    <property type="entry name" value="Hect, E3 ligase catalytic domain"/>
    <property type="match status" value="1"/>
</dbReference>
<dbReference type="InterPro" id="IPR035983">
    <property type="entry name" value="Hect_E3_ubiquitin_ligase"/>
</dbReference>
<dbReference type="Gene3D" id="3.90.1750.10">
    <property type="entry name" value="Hect, E3 ligase catalytic domains"/>
    <property type="match status" value="1"/>
</dbReference>
<dbReference type="Gene3D" id="2.130.10.30">
    <property type="entry name" value="Regulator of chromosome condensation 1/beta-lactamase-inhibitor protein II"/>
    <property type="match status" value="1"/>
</dbReference>
<feature type="compositionally biased region" description="Acidic residues" evidence="5">
    <location>
        <begin position="1819"/>
        <end position="1832"/>
    </location>
</feature>
<keyword evidence="1 2" id="KW-0833">Ubl conjugation pathway</keyword>
<feature type="region of interest" description="Disordered" evidence="5">
    <location>
        <begin position="459"/>
        <end position="485"/>
    </location>
</feature>
<evidence type="ECO:0000313" key="8">
    <source>
        <dbReference type="Proteomes" id="UP000039865"/>
    </source>
</evidence>
<evidence type="ECO:0000256" key="2">
    <source>
        <dbReference type="PROSITE-ProRule" id="PRU00104"/>
    </source>
</evidence>
<dbReference type="PANTHER" id="PTHR46654">
    <property type="entry name" value="E3 UBIQUITIN-PROTEIN LIGASE HECTD3"/>
    <property type="match status" value="1"/>
</dbReference>
<sequence length="4113" mass="475889">MGNAELKRAYKNALKDSQSKDKLGLTPEILLEDNLIESVETFIKEKMAVDAIEKDKAFPENNNQTNENAEDLYKKQLISELNENYISGFATAESNIDALKEPSYEQFFTVNSPESITQYTNLQQQKFTILYALYVEKYKEQQDKKQNFFEYIQKFLEKSDVNQRVQVGLESGFKFSLSLLKEIKSINKDMLINSLEYLYQTLRYAEQGSLYSTDKLSFMIDSNLNDARSFLVSIIEDQSSAKRAVELAFKILLLLGVVRSNVEDLLLVATLLEKHNAQVDLRQELELLKEESTGSQDGSDSVLKKDYKERKVTRTGTIFYLQSGSFKQEIKQRASFASDGQYIYMHQEGLGLLKMGTGAQGQMIAQVYLHKNEYKSGEQVSLLHLNGKLYCRADSIKPKPFVVINTNTLEEEKDEFELEKEDQNLEWKENEETGRSLTHTPLISDGRYIYVIAQKKAPKKKKEDSKEGDEDNAEQDKDDNKPPMLVVECYDPQTPSLKFVREVFLYKNEDYQPFIKSSNSVDFIRDSSYTTNGQVILIQTNTHTFVFDLKTGFRIFKVKFTSEDDQNKKLIYDFQNNVFYSFKHTQEKTKIEVLQITNFKKGGVSYGFTKDFLSNRLNTFRNSVFGEGEEVDGKIVPPNKLNLIQRIMKNVTTPILIQHSREQSNKPFNGEELPKLIRTLILRYIEKSCQSFDTQLDDIKSQGKSASEIEEHMMSFFKFPNATYLTHTLFQLIQENLNIQTNLINSKKTSQNLVDQYGLYFILKILTANFQALSFCSISLPDIMDEETYQLFLSSYKSSIVRIIEDGYSQDFEEGENFNEMKSLWQEIYQLCLNILSTSINLIYADNKQIIQTLLQSQKDISNQKQAENSSISLNYLSVPENSKKILMGDSEELQLVSQVFDLCSNIKSQDMVEVIKTLKLSADQIVAHESNTLTNASNKFIKGLSEQLIVQYCALSEVIAGKQQVSSAQTSERDERDKKRLKDYEQLIASFFERACNEIINQIRTLNDNLSKTLDGKADDQWEGINEHFEKFSIYLEQQFLHNSGFFQIVSLYIQTFSVFKLKIALLPSITLSVNNVITEISNFNQIQKKYKEKITLDIEKDKLRKYFDSFSRNLCWFIGMTAYKLIKVKEVEKDQEKKEKESQNEKMQDLIVQSNLLSGGIENRFLTLFSQDSQTQLNELIKISHDQKLQRLLKEPATVQEDDNIVQSIINKGKNESVDRLITYLQQFLERKIPMVAYARLSGEDGMRLSRAAFAVMIKFSEFFDEFNQLVDEIEMQWTDLEGDSERDIKLKEMIKATPHYEQIAKRWESSSKMRQWISEKKKNLIEKIKKEVETEFQKKKAEEKKKKEEEEQKQKEKKEKEDKEKEEQAKKDAENKPAEEEKKEEAPAAVVEEEKKNEPESVQIDTSTKATQQTEAAPVEDEKDKEDGQGFTEADRQVIEDQADQKFNVELQKIYEKIIEKAEFLVKLQVPGVYLVKDPSKKKEGALLLIKDQSAIEKEMGEQIPVPEYDWKDRLKSWRQMQTSKGAIKSFTDRKKEIFDSSVMSILACLQTPINTQRIKKQVESVFLNAAKRVAGLKLLGQLINLELPQKHRYDLISWFASSLRGNKNQMSHYLDDLKGCGLHLEDLARENFFTILRGLIKQLKESTEESEIKVILNAFRWKFIARDHASLRNLDIFRTLHEGNGKKDSKLKKAWGRPLKQEVIANENDKKLTKEVIDVFEQVFLMTVGRIIKPDTGAQLKLKQKGTSIPTLEKAQSVIDENVSEHLIGQAFEVIFKEFERYIKIMKMFKGIDWNIYVKMRNKERKNGDSKKEYDEENLLDEDDEPAKEEEKKEGDAPASDAAAQEEEKKEEVKAGEEEKKEGEEEKKEGEEEKKEGEDEENKEEEDLEEKEKQEAIKKQEERAEREMKSIYKLYSESFLKRLLRLVEIFTSIATISPYPLSMVQRVANPYQLETLLNLLILSSPRIKIVVLKVIQNLIKIAIPFEVFEETIKIITQDPKSQAYEILNKVIPSVKFEDSLFLKFLYNYLLSIRHKMWTKSGIESEGQYAVTQEISGIFRSLICLDQQTPRLKSYTQAKVTFVLNNLDNLHLEEIDLWLGFLPGCGFYGLRAGQQVVQSNGQVLTLLGFSKNYPSNGQLDNSSKDQLKDLKLTMKFVERSKCVCLFQSNDVKQILVLDPKDIMPKTINNELKLLDGKEIQEAIFFQLNKQRTQQFHQLPYQDRIKFETIQNQLMKFIRGQVQLRGDEYLQVLKANGLLEKFLIQIIRESGKPVNFEKQNQMPIQYLDMKCFQLRLKALETNEYLDVRSGVTGILYDGTYIAFKGLFREPEDSISFPIAGSINVESAIKDSVVNVEFGKNIIDSTNTLQEMVIIEDELLQNETEKALVLIQNSYIAVVSDNQDLFHLFKMMRRASIQEPKRFDGLAERVIVQLEKQDFDQIMKPDTVKFSKRPKFGSSKTTLDILCNLLETWGNCSQETIEYLQETGLTDPQEIHDKLSKMFGSDSVAKYINENPNKIQQEEGGPNQDSLSMQSNINDSFAIDSNNGSFNFQSDSTQKALDVTLNKQKWEKMKEMIQQYIIPKSDVERKQQILDNNNYLQTVIDDTKYVQGENLLRTYQSSIFTQNILMYRELFLDILNHSDFENLLGDLLKQKENQKDFSNFLKISLNESLKIKNSKNKEIRKLIQKVLDKLIKLAQVDQVYQEYLKELYFDDLLQQGIKSIFANKANSEENLITNLTLTKENLAVQYPSPKLFYYLTRLLSKDYNSFLLNGPTPVSDVITLLSSFATLISIATTKDTNSFFSLVLELTYIISREGSSSNNQKNIRNLVGNKLILYMAENIQKVSSEKQLSNSQKIILEIYLIINQLKKKYEKILSQSDNKMNQSKYLYQISKTDKIVQEASQGSLELLKYQEFLKQCSEYVDLLTSELSTAQPMFEAPIKSYYKQNDCDGLHITVRASTKIPQSITSDPEGKNILKQFNWTQLIEDQKLRIFRNDFYVHYPIIQGSLVGFGDQGNYRLGNKINSSTTIPIEIDLQHLGTIQIKQVVSRKKFCLIFDMDDNVYLGGHLKGVEQQPQFKKLPYPSDFQLDSYSVGKHNAIFKSKKGKFFFIGMSKHGHFDEADKKEVGKLTEMTHNNNLIIENKIIQFVCGSHFSLYVSDEGKLYGRGDQFLSILGLESKKQAQQILLHERYSVKKVHCSQGNSKILAVAIIEVYDQEDKIRKYLSAGKNQFGLLGQGAGVTTSETFQELSMHFNILSFTQLELYSKHAFAISKDGQLYVWGSNENGLLGLEQYNEIIYSPTQNTYFKNYNVLNISCGKDHSLVVAHVKKKVDQQLLFAIGNMEDKAKYQHLGIDEAESKKNGHIWQLKQFNNYNINMIATGQQSSFVMIQPKKEHSEKLKHKINDQQSEEGLLHFYYDSRDNLVMVPPSQYQYLKETLPDISFAIKYPIKDLASKPQPIDVSLLQAFLTGSRDVPFHEGIKCSNNGEEIIGARYYSKCRFSESEINMAYNFSESGFFRVKECDVNPQIFVRFARPINSDFDIPPIDLNQFYERTDSFQICLHVRPDLKSQVNNLLIQYNQGGYEQHTKLLEQFDKPTIDLVKEYIGQQVLTDDSLKPVFDKLEEIRVKFNEQDDKSDEELQKLINIQFKPLLSINHKSFEKLQAILEKQSKHYQKFMSTSLIIKNGLTLVPKIGRQRYLDLIKNDMMTHVKRKIINTMISKLKSTEEGAAKIMRRKAFYFMNSGQVDHEGKFTIFGQIFQQSLKDNHEFFKKNNVDTKVFSVTFAGEGSQDAGGPFRDCITNMCLELQSASLPLLIKTPNHKNNHGQYRECWIPNPSSKSPNHFEMFKFLGVMLGWALRTTSSLQLDLPPIFWKKIAGIELNEFDLKLIDTFSWQVIEDFRNHKKTLTPEDFEFAIDQKFVTLLSDGSEVELCFKGSERQVKFEDIDEFIDLLVKARLTEFDEQMKYIKQGIELIIPEHIIFFMTWQELDLRSTGAKTVDTATFKKITTLDWFWEIFEGLTEAEKSLYLKFVWGRSRLPVNLDKLSRKHCLEFYKRRAQDSLPISHTCFFRIDFPTYSSMEIMKQRLLYAIQFCGDIDADRGQHDIAPEE</sequence>
<dbReference type="Proteomes" id="UP000039865">
    <property type="component" value="Unassembled WGS sequence"/>
</dbReference>
<feature type="coiled-coil region" evidence="4">
    <location>
        <begin position="1128"/>
        <end position="1155"/>
    </location>
</feature>
<dbReference type="InParanoid" id="A0A077ZV55"/>
<feature type="compositionally biased region" description="Basic and acidic residues" evidence="5">
    <location>
        <begin position="1339"/>
        <end position="1402"/>
    </location>
</feature>
<accession>A0A077ZV55</accession>
<keyword evidence="8" id="KW-1185">Reference proteome</keyword>
<reference evidence="7 8" key="1">
    <citation type="submission" date="2014-06" db="EMBL/GenBank/DDBJ databases">
        <authorList>
            <person name="Swart Estienne"/>
        </authorList>
    </citation>
    <scope>NUCLEOTIDE SEQUENCE [LARGE SCALE GENOMIC DNA]</scope>
    <source>
        <strain evidence="7 8">130c</strain>
    </source>
</reference>
<evidence type="ECO:0000259" key="6">
    <source>
        <dbReference type="PROSITE" id="PS50237"/>
    </source>
</evidence>
<evidence type="ECO:0000313" key="7">
    <source>
        <dbReference type="EMBL" id="CDW73494.1"/>
    </source>
</evidence>
<feature type="compositionally biased region" description="Acidic residues" evidence="5">
    <location>
        <begin position="1882"/>
        <end position="1893"/>
    </location>
</feature>
<gene>
    <name evidence="7" type="primary">Contig11120.g565</name>
    <name evidence="7" type="ORF">STYLEM_2474</name>
</gene>
<dbReference type="PANTHER" id="PTHR46654:SF1">
    <property type="entry name" value="E3 UBIQUITIN-PROTEIN LIGASE HECTD3"/>
    <property type="match status" value="1"/>
</dbReference>
<feature type="repeat" description="RCC1" evidence="3">
    <location>
        <begin position="3278"/>
        <end position="3330"/>
    </location>
</feature>
<dbReference type="Pfam" id="PF00632">
    <property type="entry name" value="HECT"/>
    <property type="match status" value="1"/>
</dbReference>
<feature type="domain" description="HECT" evidence="6">
    <location>
        <begin position="3769"/>
        <end position="4095"/>
    </location>
</feature>
<evidence type="ECO:0000256" key="3">
    <source>
        <dbReference type="PROSITE-ProRule" id="PRU00235"/>
    </source>
</evidence>
<dbReference type="PROSITE" id="PS50012">
    <property type="entry name" value="RCC1_3"/>
    <property type="match status" value="1"/>
</dbReference>
<feature type="compositionally biased region" description="Basic and acidic residues" evidence="5">
    <location>
        <begin position="1894"/>
        <end position="1906"/>
    </location>
</feature>
<keyword evidence="4" id="KW-0175">Coiled coil</keyword>
<dbReference type="OrthoDB" id="239701at2759"/>
<name>A0A077ZV55_STYLE</name>
<protein>
    <recommendedName>
        <fullName evidence="6">HECT domain-containing protein</fullName>
    </recommendedName>
</protein>
<dbReference type="SUPFAM" id="SSF50985">
    <property type="entry name" value="RCC1/BLIP-II"/>
    <property type="match status" value="2"/>
</dbReference>
<organism evidence="7 8">
    <name type="scientific">Stylonychia lemnae</name>
    <name type="common">Ciliate</name>
    <dbReference type="NCBI Taxonomy" id="5949"/>
    <lineage>
        <taxon>Eukaryota</taxon>
        <taxon>Sar</taxon>
        <taxon>Alveolata</taxon>
        <taxon>Ciliophora</taxon>
        <taxon>Intramacronucleata</taxon>
        <taxon>Spirotrichea</taxon>
        <taxon>Stichotrichia</taxon>
        <taxon>Sporadotrichida</taxon>
        <taxon>Oxytrichidae</taxon>
        <taxon>Stylonychinae</taxon>
        <taxon>Stylonychia</taxon>
    </lineage>
</organism>
<feature type="compositionally biased region" description="Basic and acidic residues" evidence="5">
    <location>
        <begin position="1809"/>
        <end position="1818"/>
    </location>
</feature>
<dbReference type="Gene3D" id="3.30.2410.10">
    <property type="entry name" value="Hect, E3 ligase catalytic domain"/>
    <property type="match status" value="1"/>
</dbReference>
<dbReference type="GO" id="GO:0004842">
    <property type="term" value="F:ubiquitin-protein transferase activity"/>
    <property type="evidence" value="ECO:0007669"/>
    <property type="project" value="InterPro"/>
</dbReference>
<feature type="compositionally biased region" description="Basic and acidic residues" evidence="5">
    <location>
        <begin position="1423"/>
        <end position="1434"/>
    </location>
</feature>
<dbReference type="SMART" id="SM00119">
    <property type="entry name" value="HECTc"/>
    <property type="match status" value="1"/>
</dbReference>
<dbReference type="InterPro" id="IPR042469">
    <property type="entry name" value="HECTD3"/>
</dbReference>
<feature type="compositionally biased region" description="Basic and acidic residues" evidence="5">
    <location>
        <begin position="1850"/>
        <end position="1881"/>
    </location>
</feature>
<dbReference type="Gene3D" id="3.30.2160.10">
    <property type="entry name" value="Hect, E3 ligase catalytic domain"/>
    <property type="match status" value="1"/>
</dbReference>
<dbReference type="InterPro" id="IPR009091">
    <property type="entry name" value="RCC1/BLIP-II"/>
</dbReference>
<evidence type="ECO:0000256" key="1">
    <source>
        <dbReference type="ARBA" id="ARBA00022786"/>
    </source>
</evidence>
<feature type="compositionally biased region" description="Basic and acidic residues" evidence="5">
    <location>
        <begin position="421"/>
        <end position="434"/>
    </location>
</feature>